<dbReference type="AlphaFoldDB" id="A0A2P6NRX5"/>
<keyword evidence="2" id="KW-0812">Transmembrane</keyword>
<keyword evidence="5" id="KW-1185">Reference proteome</keyword>
<sequence length="730" mass="82690">MKNWAKYPTLCLYVLVLSLSIQVAAGDNTQDEDPWLGYLRGLSSPLYNVEEVADNFYRAFDMFTGANLAILRDQSSSKGIDHDEQHITRHRVKREEYERPKQRNSPEMDVESHKVTIQKRDSTEEGDKDPTCSSVGYVYYTEVTRNTCKGRLCNLYKIKCDKGTYVSSTDGKWTEVSGGNQTIQMTDIYSNCRALELSCSDRIVDMNEQFHMTDVKIESFLCEDMVIINKTSPGNLKDAATCLARVYGDNYTIFGYDYYGYPCESEALYCKDKKVDVSDGKPIDATDCQNVCHHDADNREKIQVLCDGRDDKVDGCQVERPKVACGSKSSIGAQCKIKTMNCSGISIDLHSYSGPYTNCTVSQLECGTSQSVSPQGTCNLPDQFQCDNKLVYRDQYKGNISDCILSHLDCKDNQGGCTFYQPACTEGPSCTLYVNYQLIENSTSCNRMVRISPRPPLTLQINDSLCLCPEDRHGSSCEKQVDYKCEPEMVVPVKDCSNPWLEEGGKKEWDKLEGDPACLVFPLASTVVFRYRFDCYTTMNNTGYTAPGNITIGGQQISIPPPPGVSNPYNFTYWLDSEKLKSTFPLHWNAEFRIYDFNRFTRSNISTIPEMNKDQISGTQTVDHSVVLSQIPDRFWAGNRLYYELLWNEDKKNRPVQNGNRGLDRGFIDCPEHQTPAIPSTNRSRIITYSIFAGVILLAVLAFIGVYLWRRRDVHGEYQRLEDTRPSAIE</sequence>
<feature type="region of interest" description="Disordered" evidence="1">
    <location>
        <begin position="79"/>
        <end position="130"/>
    </location>
</feature>
<evidence type="ECO:0000313" key="5">
    <source>
        <dbReference type="Proteomes" id="UP000241769"/>
    </source>
</evidence>
<proteinExistence type="predicted"/>
<protein>
    <recommendedName>
        <fullName evidence="6">EGF-like domain-containing protein</fullName>
    </recommendedName>
</protein>
<evidence type="ECO:0000313" key="4">
    <source>
        <dbReference type="EMBL" id="PRP86628.1"/>
    </source>
</evidence>
<evidence type="ECO:0008006" key="6">
    <source>
        <dbReference type="Google" id="ProtNLM"/>
    </source>
</evidence>
<comment type="caution">
    <text evidence="4">The sequence shown here is derived from an EMBL/GenBank/DDBJ whole genome shotgun (WGS) entry which is preliminary data.</text>
</comment>
<gene>
    <name evidence="4" type="ORF">PROFUN_05107</name>
</gene>
<keyword evidence="2" id="KW-0472">Membrane</keyword>
<feature type="chain" id="PRO_5015137182" description="EGF-like domain-containing protein" evidence="3">
    <location>
        <begin position="27"/>
        <end position="730"/>
    </location>
</feature>
<evidence type="ECO:0000256" key="2">
    <source>
        <dbReference type="SAM" id="Phobius"/>
    </source>
</evidence>
<reference evidence="4 5" key="1">
    <citation type="journal article" date="2018" name="Genome Biol. Evol.">
        <title>Multiple Roots of Fruiting Body Formation in Amoebozoa.</title>
        <authorList>
            <person name="Hillmann F."/>
            <person name="Forbes G."/>
            <person name="Novohradska S."/>
            <person name="Ferling I."/>
            <person name="Riege K."/>
            <person name="Groth M."/>
            <person name="Westermann M."/>
            <person name="Marz M."/>
            <person name="Spaller T."/>
            <person name="Winckler T."/>
            <person name="Schaap P."/>
            <person name="Glockner G."/>
        </authorList>
    </citation>
    <scope>NUCLEOTIDE SEQUENCE [LARGE SCALE GENOMIC DNA]</scope>
    <source>
        <strain evidence="4 5">Jena</strain>
    </source>
</reference>
<dbReference type="STRING" id="1890364.A0A2P6NRX5"/>
<accession>A0A2P6NRX5</accession>
<keyword evidence="2" id="KW-1133">Transmembrane helix</keyword>
<dbReference type="Proteomes" id="UP000241769">
    <property type="component" value="Unassembled WGS sequence"/>
</dbReference>
<evidence type="ECO:0000256" key="1">
    <source>
        <dbReference type="SAM" id="MobiDB-lite"/>
    </source>
</evidence>
<feature type="transmembrane region" description="Helical" evidence="2">
    <location>
        <begin position="686"/>
        <end position="709"/>
    </location>
</feature>
<name>A0A2P6NRX5_9EUKA</name>
<evidence type="ECO:0000256" key="3">
    <source>
        <dbReference type="SAM" id="SignalP"/>
    </source>
</evidence>
<dbReference type="InParanoid" id="A0A2P6NRX5"/>
<dbReference type="EMBL" id="MDYQ01000028">
    <property type="protein sequence ID" value="PRP86628.1"/>
    <property type="molecule type" value="Genomic_DNA"/>
</dbReference>
<feature type="signal peptide" evidence="3">
    <location>
        <begin position="1"/>
        <end position="26"/>
    </location>
</feature>
<keyword evidence="3" id="KW-0732">Signal</keyword>
<dbReference type="OrthoDB" id="10679158at2759"/>
<organism evidence="4 5">
    <name type="scientific">Planoprotostelium fungivorum</name>
    <dbReference type="NCBI Taxonomy" id="1890364"/>
    <lineage>
        <taxon>Eukaryota</taxon>
        <taxon>Amoebozoa</taxon>
        <taxon>Evosea</taxon>
        <taxon>Variosea</taxon>
        <taxon>Cavosteliida</taxon>
        <taxon>Cavosteliaceae</taxon>
        <taxon>Planoprotostelium</taxon>
    </lineage>
</organism>